<keyword evidence="2" id="KW-0808">Transferase</keyword>
<evidence type="ECO:0000259" key="5">
    <source>
        <dbReference type="SMART" id="SM00650"/>
    </source>
</evidence>
<gene>
    <name evidence="6" type="ORF">JIN84_00985</name>
</gene>
<keyword evidence="7" id="KW-1185">Reference proteome</keyword>
<dbReference type="AlphaFoldDB" id="A0A934R106"/>
<dbReference type="Pfam" id="PF00398">
    <property type="entry name" value="RrnaAD"/>
    <property type="match status" value="1"/>
</dbReference>
<dbReference type="SMART" id="SM00650">
    <property type="entry name" value="rADc"/>
    <property type="match status" value="1"/>
</dbReference>
<dbReference type="GO" id="GO:0003723">
    <property type="term" value="F:RNA binding"/>
    <property type="evidence" value="ECO:0007669"/>
    <property type="project" value="UniProtKB-KW"/>
</dbReference>
<evidence type="ECO:0000256" key="4">
    <source>
        <dbReference type="ARBA" id="ARBA00022884"/>
    </source>
</evidence>
<dbReference type="InterPro" id="IPR029063">
    <property type="entry name" value="SAM-dependent_MTases_sf"/>
</dbReference>
<dbReference type="CDD" id="cd02440">
    <property type="entry name" value="AdoMet_MTases"/>
    <property type="match status" value="1"/>
</dbReference>
<evidence type="ECO:0000256" key="2">
    <source>
        <dbReference type="ARBA" id="ARBA00022679"/>
    </source>
</evidence>
<dbReference type="RefSeq" id="WP_200349141.1">
    <property type="nucleotide sequence ID" value="NZ_BAABHZ010000005.1"/>
</dbReference>
<dbReference type="Proteomes" id="UP000600139">
    <property type="component" value="Unassembled WGS sequence"/>
</dbReference>
<protein>
    <submittedName>
        <fullName evidence="6">Methyltransferase domain-containing protein</fullName>
    </submittedName>
</protein>
<dbReference type="PANTHER" id="PTHR11727">
    <property type="entry name" value="DIMETHYLADENOSINE TRANSFERASE"/>
    <property type="match status" value="1"/>
</dbReference>
<dbReference type="InterPro" id="IPR001737">
    <property type="entry name" value="KsgA/Erm"/>
</dbReference>
<comment type="caution">
    <text evidence="6">The sequence shown here is derived from an EMBL/GenBank/DDBJ whole genome shotgun (WGS) entry which is preliminary data.</text>
</comment>
<keyword evidence="4" id="KW-0694">RNA-binding</keyword>
<evidence type="ECO:0000256" key="3">
    <source>
        <dbReference type="ARBA" id="ARBA00022691"/>
    </source>
</evidence>
<proteinExistence type="predicted"/>
<reference evidence="6" key="1">
    <citation type="submission" date="2021-01" db="EMBL/GenBank/DDBJ databases">
        <title>Modified the classification status of verrucomicrobia.</title>
        <authorList>
            <person name="Feng X."/>
        </authorList>
    </citation>
    <scope>NUCLEOTIDE SEQUENCE</scope>
    <source>
        <strain evidence="6">JCM 18052</strain>
    </source>
</reference>
<keyword evidence="1 6" id="KW-0489">Methyltransferase</keyword>
<keyword evidence="3" id="KW-0949">S-adenosyl-L-methionine</keyword>
<dbReference type="EMBL" id="JAENIK010000001">
    <property type="protein sequence ID" value="MBK1814183.1"/>
    <property type="molecule type" value="Genomic_DNA"/>
</dbReference>
<dbReference type="SUPFAM" id="SSF53335">
    <property type="entry name" value="S-adenosyl-L-methionine-dependent methyltransferases"/>
    <property type="match status" value="1"/>
</dbReference>
<dbReference type="GO" id="GO:0000179">
    <property type="term" value="F:rRNA (adenine-N6,N6-)-dimethyltransferase activity"/>
    <property type="evidence" value="ECO:0007669"/>
    <property type="project" value="InterPro"/>
</dbReference>
<dbReference type="InterPro" id="IPR020598">
    <property type="entry name" value="rRNA_Ade_methylase_Trfase_N"/>
</dbReference>
<evidence type="ECO:0000313" key="7">
    <source>
        <dbReference type="Proteomes" id="UP000600139"/>
    </source>
</evidence>
<dbReference type="Gene3D" id="3.40.50.150">
    <property type="entry name" value="Vaccinia Virus protein VP39"/>
    <property type="match status" value="1"/>
</dbReference>
<evidence type="ECO:0000313" key="6">
    <source>
        <dbReference type="EMBL" id="MBK1814183.1"/>
    </source>
</evidence>
<accession>A0A934R106</accession>
<dbReference type="PANTHER" id="PTHR11727:SF14">
    <property type="entry name" value="BLL8166 PROTEIN"/>
    <property type="match status" value="1"/>
</dbReference>
<feature type="domain" description="Ribosomal RNA adenine methylase transferase N-terminal" evidence="5">
    <location>
        <begin position="26"/>
        <end position="182"/>
    </location>
</feature>
<name>A0A934R106_9BACT</name>
<sequence length="186" mass="21172">MSLLFFKRVLANPIRVGYIVPSSGFLTRKTAKRIDFSKPRVVVELGPGEGCHTRQIVRRMNADSRLILIELDEHFADHLKKQFAHDKRVTVVQADALHLVETLEKLGVSNPDYIYSGIPFTIMDRNLRERLLANIANSMGPETVFITYQVSLMISEHELFDLSRSEQCLFNVPPIKVLELKKALPA</sequence>
<organism evidence="6 7">
    <name type="scientific">Luteolibacter yonseiensis</name>
    <dbReference type="NCBI Taxonomy" id="1144680"/>
    <lineage>
        <taxon>Bacteria</taxon>
        <taxon>Pseudomonadati</taxon>
        <taxon>Verrucomicrobiota</taxon>
        <taxon>Verrucomicrobiia</taxon>
        <taxon>Verrucomicrobiales</taxon>
        <taxon>Verrucomicrobiaceae</taxon>
        <taxon>Luteolibacter</taxon>
    </lineage>
</organism>
<evidence type="ECO:0000256" key="1">
    <source>
        <dbReference type="ARBA" id="ARBA00022603"/>
    </source>
</evidence>